<dbReference type="Pfam" id="PF01022">
    <property type="entry name" value="HTH_5"/>
    <property type="match status" value="1"/>
</dbReference>
<dbReference type="InterPro" id="IPR036390">
    <property type="entry name" value="WH_DNA-bd_sf"/>
</dbReference>
<dbReference type="Gene3D" id="3.30.1380.20">
    <property type="entry name" value="Trafficking protein particle complex subunit 3"/>
    <property type="match status" value="1"/>
</dbReference>
<gene>
    <name evidence="3" type="ORF">ABH15_02670</name>
</gene>
<dbReference type="InterPro" id="IPR036388">
    <property type="entry name" value="WH-like_DNA-bd_sf"/>
</dbReference>
<evidence type="ECO:0000259" key="2">
    <source>
        <dbReference type="SMART" id="SM00989"/>
    </source>
</evidence>
<dbReference type="GO" id="GO:0003700">
    <property type="term" value="F:DNA-binding transcription factor activity"/>
    <property type="evidence" value="ECO:0007669"/>
    <property type="project" value="InterPro"/>
</dbReference>
<reference evidence="3 4" key="1">
    <citation type="journal article" date="2015" name="Int. J. Syst. Evol. Microbiol.">
        <title>Methanoculleus taiwanensis sp. nov., a methanogen isolated from deep marine sediment at the deformation front area near Taiwan.</title>
        <authorList>
            <person name="Weng C.Y."/>
            <person name="Chen S.C."/>
            <person name="Lai M.C."/>
            <person name="Wu S.Y."/>
            <person name="Lin S."/>
            <person name="Yang T.F."/>
            <person name="Chen P.C."/>
        </authorList>
    </citation>
    <scope>NUCLEOTIDE SEQUENCE [LARGE SCALE GENOMIC DNA]</scope>
    <source>
        <strain evidence="3 4">CYW4</strain>
    </source>
</reference>
<dbReference type="CDD" id="cd00090">
    <property type="entry name" value="HTH_ARSR"/>
    <property type="match status" value="1"/>
</dbReference>
<accession>A0A498H2N2</accession>
<evidence type="ECO:0000313" key="3">
    <source>
        <dbReference type="EMBL" id="RXE57053.1"/>
    </source>
</evidence>
<organism evidence="3 4">
    <name type="scientific">Methanoculleus taiwanensis</name>
    <dbReference type="NCBI Taxonomy" id="1550565"/>
    <lineage>
        <taxon>Archaea</taxon>
        <taxon>Methanobacteriati</taxon>
        <taxon>Methanobacteriota</taxon>
        <taxon>Stenosarchaea group</taxon>
        <taxon>Methanomicrobia</taxon>
        <taxon>Methanomicrobiales</taxon>
        <taxon>Methanomicrobiaceae</taxon>
        <taxon>Methanoculleus</taxon>
    </lineage>
</organism>
<dbReference type="SUPFAM" id="SSF46785">
    <property type="entry name" value="Winged helix' DNA-binding domain"/>
    <property type="match status" value="1"/>
</dbReference>
<dbReference type="AlphaFoldDB" id="A0A498H2N2"/>
<dbReference type="Pfam" id="PF02830">
    <property type="entry name" value="V4R"/>
    <property type="match status" value="1"/>
</dbReference>
<protein>
    <recommendedName>
        <fullName evidence="5">4-vinyl reductase</fullName>
    </recommendedName>
</protein>
<dbReference type="InterPro" id="IPR001845">
    <property type="entry name" value="HTH_ArsR_DNA-bd_dom"/>
</dbReference>
<name>A0A498H2N2_9EURY</name>
<dbReference type="Proteomes" id="UP000290932">
    <property type="component" value="Unassembled WGS sequence"/>
</dbReference>
<dbReference type="SUPFAM" id="SSF111126">
    <property type="entry name" value="Ligand-binding domain in the NO signalling and Golgi transport"/>
    <property type="match status" value="1"/>
</dbReference>
<feature type="domain" description="HTH arsR-type" evidence="1">
    <location>
        <begin position="16"/>
        <end position="99"/>
    </location>
</feature>
<evidence type="ECO:0000313" key="4">
    <source>
        <dbReference type="Proteomes" id="UP000290932"/>
    </source>
</evidence>
<dbReference type="Gene3D" id="1.10.10.10">
    <property type="entry name" value="Winged helix-like DNA-binding domain superfamily/Winged helix DNA-binding domain"/>
    <property type="match status" value="1"/>
</dbReference>
<dbReference type="PANTHER" id="PTHR35090:SF2">
    <property type="entry name" value="ARSR FAMILY TRANSCRIPTIONAL REGULATOR"/>
    <property type="match status" value="1"/>
</dbReference>
<dbReference type="EMBL" id="LHQS01000001">
    <property type="protein sequence ID" value="RXE57053.1"/>
    <property type="molecule type" value="Genomic_DNA"/>
</dbReference>
<comment type="caution">
    <text evidence="3">The sequence shown here is derived from an EMBL/GenBank/DDBJ whole genome shotgun (WGS) entry which is preliminary data.</text>
</comment>
<keyword evidence="4" id="KW-1185">Reference proteome</keyword>
<dbReference type="SMART" id="SM00989">
    <property type="entry name" value="V4R"/>
    <property type="match status" value="1"/>
</dbReference>
<proteinExistence type="predicted"/>
<dbReference type="InterPro" id="IPR024096">
    <property type="entry name" value="NO_sig/Golgi_transp_ligand-bd"/>
</dbReference>
<evidence type="ECO:0008006" key="5">
    <source>
        <dbReference type="Google" id="ProtNLM"/>
    </source>
</evidence>
<dbReference type="SMART" id="SM00418">
    <property type="entry name" value="HTH_ARSR"/>
    <property type="match status" value="1"/>
</dbReference>
<sequence>MTFIRHPDDTRSDRIELFSSGGEVHVVKSPVRVRILSMLREREMGFDEIVARSARAKSTISVHLKELAGEGILDARPDPLDSRKKIFSLRPGYLGSLSADDRIDEDLGGFVLAALEREADPSSVFKAFFQAIRLSLMREGVMVDPILYSAGSSVGRALSGLVNAPDIETLLMNLCAFWGERGLGRLEVVSRDPLTLDIYDCYECQGLPQLGKPVCAFDAGILAALFEAHSRDEWVVTETKCYAMNDACCRFVVLPRAE</sequence>
<dbReference type="InterPro" id="IPR004096">
    <property type="entry name" value="V4R"/>
</dbReference>
<dbReference type="PANTHER" id="PTHR35090">
    <property type="entry name" value="DNA-DIRECTED RNA POLYMERASE SUBUNIT I"/>
    <property type="match status" value="1"/>
</dbReference>
<dbReference type="InterPro" id="IPR011991">
    <property type="entry name" value="ArsR-like_HTH"/>
</dbReference>
<evidence type="ECO:0000259" key="1">
    <source>
        <dbReference type="SMART" id="SM00418"/>
    </source>
</evidence>
<feature type="domain" description="4-vinyl reductase 4VR" evidence="2">
    <location>
        <begin position="193"/>
        <end position="255"/>
    </location>
</feature>